<name>A0ABP3JPW6_9BACI</name>
<evidence type="ECO:0000313" key="3">
    <source>
        <dbReference type="EMBL" id="GAA0460701.1"/>
    </source>
</evidence>
<dbReference type="InterPro" id="IPR040591">
    <property type="entry name" value="RqcP2_RBD"/>
</dbReference>
<dbReference type="Pfam" id="PF01479">
    <property type="entry name" value="S4"/>
    <property type="match status" value="1"/>
</dbReference>
<evidence type="ECO:0000256" key="1">
    <source>
        <dbReference type="PROSITE-ProRule" id="PRU00182"/>
    </source>
</evidence>
<dbReference type="Proteomes" id="UP001500740">
    <property type="component" value="Unassembled WGS sequence"/>
</dbReference>
<dbReference type="Pfam" id="PF17774">
    <property type="entry name" value="YlmH_RBD"/>
    <property type="match status" value="1"/>
</dbReference>
<dbReference type="InterPro" id="IPR048443">
    <property type="entry name" value="RqcP2_N"/>
</dbReference>
<dbReference type="EMBL" id="BAAACZ010000011">
    <property type="protein sequence ID" value="GAA0460701.1"/>
    <property type="molecule type" value="Genomic_DNA"/>
</dbReference>
<sequence length="257" mass="30048">MDLYQHFRPEEQPFIDQVIDWRHQVERQYIPVISDFLNPREQLIFQSIIGQEDNLTLSFYGGYERAERKRAILAPFYETIEHEDYKLSILQGTYASKFVSLSHRDLLGTMMSLGLQRKKLGDLIVLDGEFQIICDQDLALYLKMNVEKIKNTRINLTEVDEHTVLNPDHHWQEKEGTVSSTRLDVMIKEIYQISRQKAQTFIEKEAVKVNHRIVNHSSYHLQSGDLISLKSYGRSKVVAILGETRKSKIRIKTAKLK</sequence>
<dbReference type="CDD" id="cd00165">
    <property type="entry name" value="S4"/>
    <property type="match status" value="1"/>
</dbReference>
<evidence type="ECO:0000313" key="4">
    <source>
        <dbReference type="Proteomes" id="UP001500740"/>
    </source>
</evidence>
<keyword evidence="4" id="KW-1185">Reference proteome</keyword>
<dbReference type="Gene3D" id="3.30.70.330">
    <property type="match status" value="1"/>
</dbReference>
<dbReference type="SUPFAM" id="SSF55174">
    <property type="entry name" value="Alpha-L RNA-binding motif"/>
    <property type="match status" value="1"/>
</dbReference>
<dbReference type="InterPro" id="IPR036986">
    <property type="entry name" value="S4_RNA-bd_sf"/>
</dbReference>
<accession>A0ABP3JPW6</accession>
<keyword evidence="1" id="KW-0694">RNA-binding</keyword>
<comment type="caution">
    <text evidence="3">The sequence shown here is derived from an EMBL/GenBank/DDBJ whole genome shotgun (WGS) entry which is preliminary data.</text>
</comment>
<reference evidence="4" key="1">
    <citation type="journal article" date="2019" name="Int. J. Syst. Evol. Microbiol.">
        <title>The Global Catalogue of Microorganisms (GCM) 10K type strain sequencing project: providing services to taxonomists for standard genome sequencing and annotation.</title>
        <authorList>
            <consortium name="The Broad Institute Genomics Platform"/>
            <consortium name="The Broad Institute Genome Sequencing Center for Infectious Disease"/>
            <person name="Wu L."/>
            <person name="Ma J."/>
        </authorList>
    </citation>
    <scope>NUCLEOTIDE SEQUENCE [LARGE SCALE GENOMIC DNA]</scope>
    <source>
        <strain evidence="4">JCM 14193</strain>
    </source>
</reference>
<dbReference type="PROSITE" id="PS50889">
    <property type="entry name" value="S4"/>
    <property type="match status" value="1"/>
</dbReference>
<feature type="domain" description="RNA-binding S4" evidence="2">
    <location>
        <begin position="181"/>
        <end position="246"/>
    </location>
</feature>
<dbReference type="Gene3D" id="3.10.290.10">
    <property type="entry name" value="RNA-binding S4 domain"/>
    <property type="match status" value="1"/>
</dbReference>
<dbReference type="InterPro" id="IPR012677">
    <property type="entry name" value="Nucleotide-bd_a/b_plait_sf"/>
</dbReference>
<dbReference type="InterPro" id="IPR002942">
    <property type="entry name" value="S4_RNA-bd"/>
</dbReference>
<dbReference type="PANTHER" id="PTHR13633">
    <property type="entry name" value="MITOCHONDRIAL TRANSCRIPTION RESCUE FACTOR 1"/>
    <property type="match status" value="1"/>
</dbReference>
<dbReference type="SMART" id="SM00363">
    <property type="entry name" value="S4"/>
    <property type="match status" value="1"/>
</dbReference>
<organism evidence="3 4">
    <name type="scientific">Alkalibacillus silvisoli</name>
    <dbReference type="NCBI Taxonomy" id="392823"/>
    <lineage>
        <taxon>Bacteria</taxon>
        <taxon>Bacillati</taxon>
        <taxon>Bacillota</taxon>
        <taxon>Bacilli</taxon>
        <taxon>Bacillales</taxon>
        <taxon>Bacillaceae</taxon>
        <taxon>Alkalibacillus</taxon>
    </lineage>
</organism>
<dbReference type="PANTHER" id="PTHR13633:SF3">
    <property type="entry name" value="MITOCHONDRIAL TRANSCRIPTION RESCUE FACTOR 1"/>
    <property type="match status" value="1"/>
</dbReference>
<dbReference type="RefSeq" id="WP_343782846.1">
    <property type="nucleotide sequence ID" value="NZ_BAAACZ010000011.1"/>
</dbReference>
<dbReference type="Gene3D" id="3.30.1370.160">
    <property type="match status" value="1"/>
</dbReference>
<proteinExistence type="predicted"/>
<evidence type="ECO:0000259" key="2">
    <source>
        <dbReference type="SMART" id="SM00363"/>
    </source>
</evidence>
<protein>
    <submittedName>
        <fullName evidence="3">RNA-binding protein</fullName>
    </submittedName>
</protein>
<dbReference type="Pfam" id="PF21278">
    <property type="entry name" value="YlmH_1st"/>
    <property type="match status" value="1"/>
</dbReference>
<gene>
    <name evidence="3" type="ORF">GCM10008935_15090</name>
</gene>